<proteinExistence type="predicted"/>
<reference evidence="1 2" key="1">
    <citation type="submission" date="2016-10" db="EMBL/GenBank/DDBJ databases">
        <authorList>
            <person name="de Groot N.N."/>
        </authorList>
    </citation>
    <scope>NUCLEOTIDE SEQUENCE [LARGE SCALE GENOMIC DNA]</scope>
    <source>
        <strain evidence="1 2">DSM 25186</strain>
    </source>
</reference>
<name>A0A1G9B6L9_9BACT</name>
<dbReference type="STRING" id="1075417.SAMN05421823_102530"/>
<evidence type="ECO:0000313" key="2">
    <source>
        <dbReference type="Proteomes" id="UP000198510"/>
    </source>
</evidence>
<dbReference type="Proteomes" id="UP000198510">
    <property type="component" value="Unassembled WGS sequence"/>
</dbReference>
<dbReference type="AlphaFoldDB" id="A0A1G9B6L9"/>
<evidence type="ECO:0000313" key="1">
    <source>
        <dbReference type="EMBL" id="SDK35171.1"/>
    </source>
</evidence>
<protein>
    <submittedName>
        <fullName evidence="1">Uncharacterized protein</fullName>
    </submittedName>
</protein>
<organism evidence="1 2">
    <name type="scientific">Catalinimonas alkaloidigena</name>
    <dbReference type="NCBI Taxonomy" id="1075417"/>
    <lineage>
        <taxon>Bacteria</taxon>
        <taxon>Pseudomonadati</taxon>
        <taxon>Bacteroidota</taxon>
        <taxon>Cytophagia</taxon>
        <taxon>Cytophagales</taxon>
        <taxon>Catalimonadaceae</taxon>
        <taxon>Catalinimonas</taxon>
    </lineage>
</organism>
<keyword evidence="2" id="KW-1185">Reference proteome</keyword>
<dbReference type="EMBL" id="FNFO01000002">
    <property type="protein sequence ID" value="SDK35171.1"/>
    <property type="molecule type" value="Genomic_DNA"/>
</dbReference>
<accession>A0A1G9B6L9</accession>
<gene>
    <name evidence="1" type="ORF">SAMN05421823_102530</name>
</gene>
<sequence length="211" mass="24338">MVHYTKTDRPADRIAQVLSDWNYATALAIYQDLGTSAFMKQLLASGESVYTTRRLRAELEELLSTAEIGGAAVPSPLPRRIAVNDEFAHAPEAVQALQVEWKDLYKISNHLRLKLPLIVRQQDRAPLCREIRSHFDRIHDLWTQLDYYRAHGELPPNLKEVTVAIEDRAQLERRRNTLRTYLSRARNGTRPSDKVPAWEAELRSIEKKLLD</sequence>